<evidence type="ECO:0000256" key="1">
    <source>
        <dbReference type="ARBA" id="ARBA00004496"/>
    </source>
</evidence>
<dbReference type="EMBL" id="KL367474">
    <property type="protein sequence ID" value="KFD73125.1"/>
    <property type="molecule type" value="Genomic_DNA"/>
</dbReference>
<evidence type="ECO:0000256" key="5">
    <source>
        <dbReference type="PIRNR" id="PIRNR017179"/>
    </source>
</evidence>
<sequence>MATSSDVGTPSTQTAPKMGIVKQILGDGSVVIRGQPRGGPPPERQLSLSYVVVPRLARRPTDAFPTEIKDEPYAWEAREWMRKFLVGKQVQFKLEYTIPNTGREFGSLLVKINGNVCNVAEKLLSEGLAELRPVKIKDERHKFLSELAAAAVAARKGKWSNDNPADHIRKIVWTVDNPREFVEAHKGKPVKAIIDYVRDGSTVRAVVLPNYTPITVMMSGIRSPTFKLGDGGAIVGAEPYAEEAKYFTECRLLQQDVEIWIESASNQNFLGTIIHPVTYCLYMGIHQQTNYGFLFLLQNGDIAESLLREGFARCVDWTIGLVTGGSERLRAAERKAKERRLRLWKSYEAPAASADGPKVYQAKVTEIVLGDAMIVKKADGSSQKIWLSSNGNRQVRPRPLYDIPFLFQAREFLRHKLVGKTVQYTVDYVQPAAGQFPERVCCTVMINGQNVGEMLVAKGLATVFRHRQGDENRSSQYDQLLMAEQQAEKKGLGIHGAKSNGDVESSSGNKVDKLIMRVQELQGNASKSKQFLPFLQRAGRSAGVVEFVASGSRLRIYVPKETCLLTLLLGGINCPRPVRPIGSGGAEAPAEPFSTEAMQFTRDKCFQKEVEFEVDSVDKAGNFIGSCFVGGKNLAELLLEEGFGSVHFAADRSKYGNALRAAEKVAKENGRGVWSLPDYQQENEDEKDEEKEQNDSMNFGTLPERVPDYRRVLVTDIQPNLRFFVQYFDQGEVLEKMMNDLRADLAGSLSPTSSYEPKKGQLCAALFSCDKQWYRARVENVKSFDQFDVIYIDFGNRETRNATQLAPLPPAYANHPPGAKECALALVKLPPDIEYCAFAMRHFDEVVQNEQCMLNVEYREGNVDYVTLMHNDTDVGKSLLRSGYCNVNPRRDRRLQSLIAEYKEAEMEAKKQRLNVWQYGDFTGTDL</sequence>
<accession>A0A085NUH9</accession>
<dbReference type="CDD" id="cd20433">
    <property type="entry name" value="Tudor_TDRD11"/>
    <property type="match status" value="1"/>
</dbReference>
<dbReference type="Pfam" id="PF00565">
    <property type="entry name" value="SNase"/>
    <property type="match status" value="4"/>
</dbReference>
<evidence type="ECO:0000256" key="4">
    <source>
        <dbReference type="ARBA" id="ARBA00022737"/>
    </source>
</evidence>
<evidence type="ECO:0000259" key="7">
    <source>
        <dbReference type="PROSITE" id="PS50304"/>
    </source>
</evidence>
<keyword evidence="4" id="KW-0677">Repeat</keyword>
<feature type="domain" description="TNase-like" evidence="8">
    <location>
        <begin position="539"/>
        <end position="676"/>
    </location>
</feature>
<dbReference type="GO" id="GO:0004518">
    <property type="term" value="F:nuclease activity"/>
    <property type="evidence" value="ECO:0007669"/>
    <property type="project" value="TreeGrafter"/>
</dbReference>
<name>A0A085NUH9_9BILA</name>
<evidence type="ECO:0000256" key="2">
    <source>
        <dbReference type="ARBA" id="ARBA00017230"/>
    </source>
</evidence>
<evidence type="ECO:0000259" key="8">
    <source>
        <dbReference type="PROSITE" id="PS50830"/>
    </source>
</evidence>
<dbReference type="Gene3D" id="2.40.50.90">
    <property type="match status" value="5"/>
</dbReference>
<dbReference type="GO" id="GO:0005634">
    <property type="term" value="C:nucleus"/>
    <property type="evidence" value="ECO:0007669"/>
    <property type="project" value="TreeGrafter"/>
</dbReference>
<dbReference type="SUPFAM" id="SSF63748">
    <property type="entry name" value="Tudor/PWWP/MBT"/>
    <property type="match status" value="1"/>
</dbReference>
<feature type="domain" description="TNase-like" evidence="8">
    <location>
        <begin position="358"/>
        <end position="497"/>
    </location>
</feature>
<dbReference type="Gene3D" id="2.30.30.140">
    <property type="match status" value="1"/>
</dbReference>
<organism evidence="10">
    <name type="scientific">Trichuris suis</name>
    <name type="common">pig whipworm</name>
    <dbReference type="NCBI Taxonomy" id="68888"/>
    <lineage>
        <taxon>Eukaryota</taxon>
        <taxon>Metazoa</taxon>
        <taxon>Ecdysozoa</taxon>
        <taxon>Nematoda</taxon>
        <taxon>Enoplea</taxon>
        <taxon>Dorylaimia</taxon>
        <taxon>Trichinellida</taxon>
        <taxon>Trichuridae</taxon>
        <taxon>Trichuris</taxon>
    </lineage>
</organism>
<dbReference type="PROSITE" id="PS50830">
    <property type="entry name" value="TNASE_3"/>
    <property type="match status" value="4"/>
</dbReference>
<dbReference type="PIRSF" id="PIRSF017179">
    <property type="entry name" value="RISC-Tudor-SN"/>
    <property type="match status" value="1"/>
</dbReference>
<dbReference type="CDD" id="cd00175">
    <property type="entry name" value="SNc"/>
    <property type="match status" value="2"/>
</dbReference>
<evidence type="ECO:0000313" key="9">
    <source>
        <dbReference type="EMBL" id="KFD54318.1"/>
    </source>
</evidence>
<comment type="subcellular location">
    <subcellularLocation>
        <location evidence="1 5">Cytoplasm</location>
    </subcellularLocation>
</comment>
<dbReference type="AlphaFoldDB" id="A0A085NUH9"/>
<dbReference type="InterPro" id="IPR047386">
    <property type="entry name" value="Tudor_TDRD11"/>
</dbReference>
<evidence type="ECO:0000256" key="3">
    <source>
        <dbReference type="ARBA" id="ARBA00022490"/>
    </source>
</evidence>
<dbReference type="InterPro" id="IPR016071">
    <property type="entry name" value="Staphylococal_nuclease_OB-fold"/>
</dbReference>
<dbReference type="FunFam" id="2.30.30.140:FF:000018">
    <property type="entry name" value="Serine/threonine-protein kinase 31"/>
    <property type="match status" value="1"/>
</dbReference>
<dbReference type="PROSITE" id="PS50304">
    <property type="entry name" value="TUDOR"/>
    <property type="match status" value="1"/>
</dbReference>
<feature type="domain" description="TNase-like" evidence="8">
    <location>
        <begin position="188"/>
        <end position="346"/>
    </location>
</feature>
<keyword evidence="11" id="KW-1185">Reference proteome</keyword>
<dbReference type="Pfam" id="PF00567">
    <property type="entry name" value="TUDOR"/>
    <property type="match status" value="1"/>
</dbReference>
<dbReference type="PANTHER" id="PTHR12302">
    <property type="entry name" value="EBNA2 BINDING PROTEIN P100"/>
    <property type="match status" value="1"/>
</dbReference>
<dbReference type="GO" id="GO:0031047">
    <property type="term" value="P:regulatory ncRNA-mediated gene silencing"/>
    <property type="evidence" value="ECO:0007669"/>
    <property type="project" value="UniProtKB-UniRule"/>
</dbReference>
<dbReference type="InterPro" id="IPR002999">
    <property type="entry name" value="Tudor"/>
</dbReference>
<dbReference type="SMART" id="SM00333">
    <property type="entry name" value="TUDOR"/>
    <property type="match status" value="1"/>
</dbReference>
<dbReference type="GO" id="GO:0031332">
    <property type="term" value="C:RNAi effector complex"/>
    <property type="evidence" value="ECO:0007669"/>
    <property type="project" value="InterPro"/>
</dbReference>
<feature type="region of interest" description="Disordered" evidence="6">
    <location>
        <begin position="673"/>
        <end position="702"/>
    </location>
</feature>
<dbReference type="InterPro" id="IPR016685">
    <property type="entry name" value="Silence_cplx_Nase-comp_TudorSN"/>
</dbReference>
<proteinExistence type="predicted"/>
<feature type="compositionally biased region" description="Acidic residues" evidence="6">
    <location>
        <begin position="681"/>
        <end position="692"/>
    </location>
</feature>
<protein>
    <recommendedName>
        <fullName evidence="2">Staphylococcal nuclease domain-containing protein 1</fullName>
    </recommendedName>
</protein>
<feature type="domain" description="Tudor" evidence="7">
    <location>
        <begin position="756"/>
        <end position="815"/>
    </location>
</feature>
<gene>
    <name evidence="9" type="ORF">M513_04860</name>
    <name evidence="10" type="ORF">M514_04860</name>
</gene>
<dbReference type="FunFam" id="2.40.50.90:FF:000001">
    <property type="entry name" value="Staphylococcal nuclease domain-containing protein"/>
    <property type="match status" value="1"/>
</dbReference>
<feature type="domain" description="TNase-like" evidence="8">
    <location>
        <begin position="15"/>
        <end position="161"/>
    </location>
</feature>
<dbReference type="Proteomes" id="UP000030758">
    <property type="component" value="Unassembled WGS sequence"/>
</dbReference>
<dbReference type="GO" id="GO:0003723">
    <property type="term" value="F:RNA binding"/>
    <property type="evidence" value="ECO:0007669"/>
    <property type="project" value="UniProtKB-UniRule"/>
</dbReference>
<dbReference type="EMBL" id="KL363209">
    <property type="protein sequence ID" value="KFD54318.1"/>
    <property type="molecule type" value="Genomic_DNA"/>
</dbReference>
<keyword evidence="3 5" id="KW-0963">Cytoplasm</keyword>
<dbReference type="SUPFAM" id="SSF50199">
    <property type="entry name" value="Staphylococcal nuclease"/>
    <property type="match status" value="5"/>
</dbReference>
<dbReference type="PANTHER" id="PTHR12302:SF2">
    <property type="entry name" value="STAPHYLOCOCCAL NUCLEASE DOMAIN-CONTAINING PROTEIN 1"/>
    <property type="match status" value="1"/>
</dbReference>
<evidence type="ECO:0000313" key="11">
    <source>
        <dbReference type="Proteomes" id="UP000030764"/>
    </source>
</evidence>
<evidence type="ECO:0000256" key="6">
    <source>
        <dbReference type="SAM" id="MobiDB-lite"/>
    </source>
</evidence>
<dbReference type="GO" id="GO:0005829">
    <property type="term" value="C:cytosol"/>
    <property type="evidence" value="ECO:0007669"/>
    <property type="project" value="UniProtKB-UniRule"/>
</dbReference>
<evidence type="ECO:0000313" key="10">
    <source>
        <dbReference type="EMBL" id="KFD73125.1"/>
    </source>
</evidence>
<dbReference type="InterPro" id="IPR035437">
    <property type="entry name" value="SNase_OB-fold_sf"/>
</dbReference>
<reference evidence="10 11" key="1">
    <citation type="journal article" date="2014" name="Nat. Genet.">
        <title>Genome and transcriptome of the porcine whipworm Trichuris suis.</title>
        <authorList>
            <person name="Jex A.R."/>
            <person name="Nejsum P."/>
            <person name="Schwarz E.M."/>
            <person name="Hu L."/>
            <person name="Young N.D."/>
            <person name="Hall R.S."/>
            <person name="Korhonen P.K."/>
            <person name="Liao S."/>
            <person name="Thamsborg S."/>
            <person name="Xia J."/>
            <person name="Xu P."/>
            <person name="Wang S."/>
            <person name="Scheerlinck J.P."/>
            <person name="Hofmann A."/>
            <person name="Sternberg P.W."/>
            <person name="Wang J."/>
            <person name="Gasser R.B."/>
        </authorList>
    </citation>
    <scope>NUCLEOTIDE SEQUENCE [LARGE SCALE GENOMIC DNA]</scope>
    <source>
        <strain evidence="10">DCEP-RM93F</strain>
        <strain evidence="9">DCEP-RM93M</strain>
    </source>
</reference>
<dbReference type="GO" id="GO:0006402">
    <property type="term" value="P:mRNA catabolic process"/>
    <property type="evidence" value="ECO:0007669"/>
    <property type="project" value="UniProtKB-UniRule"/>
</dbReference>
<dbReference type="SMART" id="SM00318">
    <property type="entry name" value="SNc"/>
    <property type="match status" value="4"/>
</dbReference>
<dbReference type="Proteomes" id="UP000030764">
    <property type="component" value="Unassembled WGS sequence"/>
</dbReference>